<name>A0A5S4V8L4_9MICO</name>
<keyword evidence="1" id="KW-0812">Transmembrane</keyword>
<accession>A0A5S4V8L4</accession>
<evidence type="ECO:0000313" key="2">
    <source>
        <dbReference type="EMBL" id="TYL50455.1"/>
    </source>
</evidence>
<feature type="transmembrane region" description="Helical" evidence="1">
    <location>
        <begin position="180"/>
        <end position="199"/>
    </location>
</feature>
<protein>
    <submittedName>
        <fullName evidence="2">Acyl esterase</fullName>
    </submittedName>
</protein>
<dbReference type="InterPro" id="IPR017195">
    <property type="entry name" value="ABC_thiamin-permease_prd"/>
</dbReference>
<reference evidence="2 3" key="1">
    <citation type="submission" date="2019-08" db="EMBL/GenBank/DDBJ databases">
        <authorList>
            <person name="Hu J."/>
        </authorList>
    </citation>
    <scope>NUCLEOTIDE SEQUENCE [LARGE SCALE GENOMIC DNA]</scope>
    <source>
        <strain evidence="2 3">NEAU-184</strain>
    </source>
</reference>
<dbReference type="Proteomes" id="UP000325243">
    <property type="component" value="Unassembled WGS sequence"/>
</dbReference>
<keyword evidence="1" id="KW-0472">Membrane</keyword>
<proteinExistence type="predicted"/>
<dbReference type="AlphaFoldDB" id="A0A5S4V8L4"/>
<evidence type="ECO:0000313" key="3">
    <source>
        <dbReference type="Proteomes" id="UP000325243"/>
    </source>
</evidence>
<sequence length="224" mass="23618">MPRSSRSHRRCHAAVGLKAGGRRVPRPAVGPRQFGRSVVHRTSTRVLLSCAAIGVAGGLVAGASAYLAAAFAAFIPVLYGLTIGTHFLPSAVALALLRRPGVAVLVGFIAGLVGAVFAPIWIWRFVGTGLLVGALLELPFLITRYRNWSAWLSYLAAGFAGVALAVGTFVVLGAEHYAPWAWALYLALFVASPVFFTWLGRVIAARLAKTGVARQSVGDRQNAA</sequence>
<feature type="transmembrane region" description="Helical" evidence="1">
    <location>
        <begin position="128"/>
        <end position="145"/>
    </location>
</feature>
<keyword evidence="3" id="KW-1185">Reference proteome</keyword>
<dbReference type="EMBL" id="VSSB01000002">
    <property type="protein sequence ID" value="TYL50455.1"/>
    <property type="molecule type" value="Genomic_DNA"/>
</dbReference>
<gene>
    <name evidence="2" type="ORF">FYC51_14720</name>
</gene>
<organism evidence="2 3">
    <name type="scientific">Agromyces mariniharenae</name>
    <dbReference type="NCBI Taxonomy" id="2604423"/>
    <lineage>
        <taxon>Bacteria</taxon>
        <taxon>Bacillati</taxon>
        <taxon>Actinomycetota</taxon>
        <taxon>Actinomycetes</taxon>
        <taxon>Micrococcales</taxon>
        <taxon>Microbacteriaceae</taxon>
        <taxon>Agromyces</taxon>
    </lineage>
</organism>
<evidence type="ECO:0000256" key="1">
    <source>
        <dbReference type="SAM" id="Phobius"/>
    </source>
</evidence>
<feature type="transmembrane region" description="Helical" evidence="1">
    <location>
        <begin position="152"/>
        <end position="174"/>
    </location>
</feature>
<feature type="transmembrane region" description="Helical" evidence="1">
    <location>
        <begin position="46"/>
        <end position="71"/>
    </location>
</feature>
<dbReference type="Pfam" id="PF09819">
    <property type="entry name" value="ABC_cobalt"/>
    <property type="match status" value="1"/>
</dbReference>
<keyword evidence="1" id="KW-1133">Transmembrane helix</keyword>
<comment type="caution">
    <text evidence="2">The sequence shown here is derived from an EMBL/GenBank/DDBJ whole genome shotgun (WGS) entry which is preliminary data.</text>
</comment>
<feature type="transmembrane region" description="Helical" evidence="1">
    <location>
        <begin position="77"/>
        <end position="97"/>
    </location>
</feature>
<feature type="transmembrane region" description="Helical" evidence="1">
    <location>
        <begin position="102"/>
        <end position="122"/>
    </location>
</feature>